<name>A0A930VD15_9ACTN</name>
<keyword evidence="2" id="KW-0732">Signal</keyword>
<dbReference type="PROSITE" id="PS51257">
    <property type="entry name" value="PROKAR_LIPOPROTEIN"/>
    <property type="match status" value="1"/>
</dbReference>
<gene>
    <name evidence="3" type="ORF">ISU07_19045</name>
</gene>
<feature type="signal peptide" evidence="2">
    <location>
        <begin position="1"/>
        <end position="28"/>
    </location>
</feature>
<protein>
    <recommendedName>
        <fullName evidence="5">WD40 repeat domain-containing protein</fullName>
    </recommendedName>
</protein>
<proteinExistence type="predicted"/>
<dbReference type="Proteomes" id="UP000640489">
    <property type="component" value="Unassembled WGS sequence"/>
</dbReference>
<dbReference type="RefSeq" id="WP_194708424.1">
    <property type="nucleotide sequence ID" value="NZ_JADKPN010000014.1"/>
</dbReference>
<evidence type="ECO:0008006" key="5">
    <source>
        <dbReference type="Google" id="ProtNLM"/>
    </source>
</evidence>
<evidence type="ECO:0000313" key="3">
    <source>
        <dbReference type="EMBL" id="MBF4765234.1"/>
    </source>
</evidence>
<organism evidence="3 4">
    <name type="scientific">Nocardioides islandensis</name>
    <dbReference type="NCBI Taxonomy" id="433663"/>
    <lineage>
        <taxon>Bacteria</taxon>
        <taxon>Bacillati</taxon>
        <taxon>Actinomycetota</taxon>
        <taxon>Actinomycetes</taxon>
        <taxon>Propionibacteriales</taxon>
        <taxon>Nocardioidaceae</taxon>
        <taxon>Nocardioides</taxon>
    </lineage>
</organism>
<evidence type="ECO:0000256" key="1">
    <source>
        <dbReference type="SAM" id="MobiDB-lite"/>
    </source>
</evidence>
<evidence type="ECO:0000256" key="2">
    <source>
        <dbReference type="SAM" id="SignalP"/>
    </source>
</evidence>
<keyword evidence="4" id="KW-1185">Reference proteome</keyword>
<accession>A0A930VD15</accession>
<evidence type="ECO:0000313" key="4">
    <source>
        <dbReference type="Proteomes" id="UP000640489"/>
    </source>
</evidence>
<feature type="compositionally biased region" description="Low complexity" evidence="1">
    <location>
        <begin position="32"/>
        <end position="65"/>
    </location>
</feature>
<comment type="caution">
    <text evidence="3">The sequence shown here is derived from an EMBL/GenBank/DDBJ whole genome shotgun (WGS) entry which is preliminary data.</text>
</comment>
<feature type="region of interest" description="Disordered" evidence="1">
    <location>
        <begin position="25"/>
        <end position="80"/>
    </location>
</feature>
<reference evidence="3" key="1">
    <citation type="submission" date="2020-11" db="EMBL/GenBank/DDBJ databases">
        <title>Nocardioides sp. nov., isolated from Soil of Cynanchum wilfordii Hemsley rhizosphere.</title>
        <authorList>
            <person name="Lee J.-S."/>
            <person name="Suh M.K."/>
            <person name="Kim J.-S."/>
        </authorList>
    </citation>
    <scope>NUCLEOTIDE SEQUENCE</scope>
    <source>
        <strain evidence="3">KCTC 19275</strain>
    </source>
</reference>
<feature type="chain" id="PRO_5038094499" description="WD40 repeat domain-containing protein" evidence="2">
    <location>
        <begin position="29"/>
        <end position="385"/>
    </location>
</feature>
<sequence length="385" mass="39665">MSPGRAPAVVAAVAAVLSLGACGTQTWAPGVADDPTSTPSSSATDEPTPSPTATPSTTASTADTPDPVDPGVLTIRGVPRGAPPRIPYLAHAGDTWALVRPDGTTESLDREYGEFATMGDGLVATTYSATGTQVVLLDGQLQEVHAYDVPEGGLVATPDGAIVGWLGADGRPHVVEHGGDQEWDLPEVTGGSSLAALLSDGTTCKEGVEGVGCAAYVNSPDGTRAWISISHGIVDTVPGVVAVGDVATGDAGMVAMTSVSDEGSCWGRFQDFRRKPVWETCDYTLFDFSPAGTGILAGPAYLDGFGQGLAAVLDLDGQVRAEWHSRDQAALLHTVWEDDDHVLALVFQDDQWAVLRLGVADGSVELAVPPVPDRGGASPFVLPTR</sequence>
<dbReference type="EMBL" id="JADKPN010000014">
    <property type="protein sequence ID" value="MBF4765234.1"/>
    <property type="molecule type" value="Genomic_DNA"/>
</dbReference>
<dbReference type="AlphaFoldDB" id="A0A930VD15"/>